<evidence type="ECO:0000259" key="3">
    <source>
        <dbReference type="SMART" id="SM01099"/>
    </source>
</evidence>
<keyword evidence="2" id="KW-1133">Transmembrane helix</keyword>
<feature type="domain" description="CPW-WPC" evidence="3">
    <location>
        <begin position="199"/>
        <end position="259"/>
    </location>
</feature>
<dbReference type="Proteomes" id="UP000078546">
    <property type="component" value="Unassembled WGS sequence"/>
</dbReference>
<keyword evidence="2" id="KW-0472">Membrane</keyword>
<feature type="compositionally biased region" description="Basic and acidic residues" evidence="1">
    <location>
        <begin position="1512"/>
        <end position="1596"/>
    </location>
</feature>
<feature type="domain" description="CPW-WPC" evidence="3">
    <location>
        <begin position="972"/>
        <end position="1032"/>
    </location>
</feature>
<feature type="domain" description="CPW-WPC" evidence="3">
    <location>
        <begin position="744"/>
        <end position="822"/>
    </location>
</feature>
<keyword evidence="2" id="KW-0812">Transmembrane</keyword>
<evidence type="ECO:0000313" key="4">
    <source>
        <dbReference type="EMBL" id="SBS98504.1"/>
    </source>
</evidence>
<evidence type="ECO:0000313" key="5">
    <source>
        <dbReference type="Proteomes" id="UP000078546"/>
    </source>
</evidence>
<feature type="domain" description="CPW-WPC" evidence="3">
    <location>
        <begin position="889"/>
        <end position="970"/>
    </location>
</feature>
<proteinExistence type="predicted"/>
<organism evidence="4 5">
    <name type="scientific">Plasmodium ovale curtisi</name>
    <dbReference type="NCBI Taxonomy" id="864141"/>
    <lineage>
        <taxon>Eukaryota</taxon>
        <taxon>Sar</taxon>
        <taxon>Alveolata</taxon>
        <taxon>Apicomplexa</taxon>
        <taxon>Aconoidasida</taxon>
        <taxon>Haemosporida</taxon>
        <taxon>Plasmodiidae</taxon>
        <taxon>Plasmodium</taxon>
        <taxon>Plasmodium (Plasmodium)</taxon>
    </lineage>
</organism>
<name>A0A1A8WZT5_PLAOA</name>
<protein>
    <recommendedName>
        <fullName evidence="3">CPW-WPC domain-containing protein</fullName>
    </recommendedName>
</protein>
<feature type="domain" description="CPW-WPC" evidence="3">
    <location>
        <begin position="447"/>
        <end position="514"/>
    </location>
</feature>
<feature type="domain" description="CPW-WPC" evidence="3">
    <location>
        <begin position="322"/>
        <end position="380"/>
    </location>
</feature>
<feature type="transmembrane region" description="Helical" evidence="2">
    <location>
        <begin position="1296"/>
        <end position="1314"/>
    </location>
</feature>
<dbReference type="EMBL" id="FLQV01000853">
    <property type="protein sequence ID" value="SBS98504.1"/>
    <property type="molecule type" value="Genomic_DNA"/>
</dbReference>
<reference evidence="5" key="1">
    <citation type="submission" date="2016-05" db="EMBL/GenBank/DDBJ databases">
        <authorList>
            <person name="Naeem Raeece"/>
        </authorList>
    </citation>
    <scope>NUCLEOTIDE SEQUENCE [LARGE SCALE GENOMIC DNA]</scope>
</reference>
<feature type="domain" description="CPW-WPC" evidence="3">
    <location>
        <begin position="381"/>
        <end position="443"/>
    </location>
</feature>
<gene>
    <name evidence="4" type="ORF">POVCU1_046630</name>
</gene>
<feature type="region of interest" description="Disordered" evidence="1">
    <location>
        <begin position="42"/>
        <end position="61"/>
    </location>
</feature>
<accession>A0A1A8WZT5</accession>
<feature type="domain" description="CPW-WPC" evidence="3">
    <location>
        <begin position="1034"/>
        <end position="1107"/>
    </location>
</feature>
<sequence length="2340" mass="272175">MHRMYKGKRENCYVQIDNAINKRKISTPSCGLSLVVPHFEKANEKKRKKKKKKKKSPTFVSQMPSPRCMSLILTVFIISVALFKDDHLFTCALSTGKSKHGSSLSVSGESDLFDDVSAFTEELTKSFSHTLRKVPIAGMIEKTEMILLREMGANAGLSNFSPRTSISGPPHTSLKERVKFQMVKASESLDLPNPEEEMCEINYSEMCPEGWVNLGDGIHCVSPVHYSGPCEKKVSFKNATPRSKYNFSIRCNVSWPCMGNCVEDFSKECPQNWTLRKGTCYASKRYKGICVRKKNFTHFSEAEKKIWGNICGVNWPCYAKDYNFSLLCPLKWKIQPDGKTCLAPDLYTGPCNHILYLFNIKDEEKLFLKKICNIEWPVRKKKEYNLNDTCPIGWKFSHEKNGICIAPSSYEGPCEKTISFDIFSNEEKYIFSQKCDVHWPMFTEQFQNYDLPCPHDWVELKEGNKHDEDNSQDVCVSPSRYDGPCEHIFSFKNYTKEMKAAWSSVCNAYFTNDNMLNFSRLNNEKKNIWGTSKKIYSFKKQGNDGDTQSPSVSNGPIGHAGSSYAGIVLNADNETVYLSNNKKDKKKFILMNDIGKSNEAQFILSDDKIRELLLLKESSVDDVLRSNIDETIRELRRSYAKQTSFPFTSFLQAERESIRKSLNGPTNRWSSAESSEKHPADIIFHGRGEVPEETKEKPIVRGENDTAVEREEDKNAYADNIRETKNLYRSYKVEMANFPYEDICLEKDYTKCPLGWTKINNKECLAPQSYINNLRKCKSILNIFDVVKNMYDVTHDISFVTIDEDGRKKMEKECDLHFPCIECERDYVRVNCPLGWTQTNDGNCKSPADYPVYLRELCGDVVNFKYATPNFRRNWSFVCKSDWPCFSPCEKNYGAACPVGYKLINERFVDGGRSMGRDYIQVCLNENWKERAPRDSFAKRNTCHIIEIYNSLALKKEIERKCKVIWPCINKCEENFYQTCPYNWLLKKNRCIAPYYYNPPKGCTKSFDVLTFNAFDKFLFSNKCFAPWPCKDSCQQDWTAPCPDEWILTKRKKGFAHTDTRTEHLCKPSHKYKGACNNEELHNLSNFTFLQKQDFSYQCGVKWPCGGILHNTQNWQNENVYNDTAFANRKTTRFYDPYYARVDTDLFVQPDQGPLLYNLTNSHKDTPKDAGLCDQKKSMSVTSFLLELLTIFNSFKLVNVKRSFCNFSLAIEHFQMLSFKRYYCSLETAFSFPNYFILFVIVCPHFYANYKHGGLLFVARGEKKEREKGKKVEREKIEMGRKPDEKNHLTKKNMKNVLRLCPFLFVIIHLLITIQGNIVKRGSGDLSITKLSRIDNYRDIVQTFKGVKGNKIFFLGNKKNILKEIWEKFSNVTGKYAFRYNSKSSDKTKEGWSKVSLKKVFSNFRSNDNDIIDKAVLTNSTVINEAIFAVLLKRNNLDTIQYKDINRIVKIVNDYYNDNNYLFSNVSKYEVKKEGNRKTLVIHVSELILQKNCIKISVYRTPKKGEVANMEEAAKVGKTDKREETTKESEPTKVVETDEKEKTTKESEPTKVGKKDKKEETTKESEPTKVGETDKKEETTKESEPSKGGAEKMESEKVINLRNGEKAVNSQNRSGSFPGEGKILFERKSIVNGEVLNYGLKEMKGMTSTKLKNFFEKKMNLKENCIFVWNEKMYDLLIKSNLFCYVHVKLISDKKENKTILEIDLVENKKVLFIPSISKSFNSLLEFCMNLTFAYLHSINYADKFRIKLFQNLNYKNNKHNYDFVFINDIVEIEKLKRNYLTYTIYGINVNKIFKKEINNYTLNELIHIMKSKSGKNDFEKKPCDKIEMRRIPSTHILHPSMHTKDIYNYLSKNKIFFFFVKKMYNSIYEIKVKVKRKSFHNFFYFLKGLSTENLESNTSNCEEGDNINNENANGINTKIKNFFPLKYLIFLKKENKNVIFNRLYNVYGSKIKLSSSLNAFSPNIFEKLNFLKTFFNIKNKIDLVFYFNTDKKFCIKKDINSSGEIIPGEQSSSYNWNCEKVRSNFVTFFKEVNRGWFFPVGKIYNVYLNYSFYFSKNYNMNLSRFFVNIKNNLRKITKLGQRKEKNIYTNNLHGEEKIVCIIPMYLFRLALHDVHLVLNLEFFFKKNLWNYKQGYNYERGKNQKKEKETKKWSSYKIVKKLFDLSKKNVHDNLDNFRENVQRVKVFSDVGPSTGSCPSYDIHSINLNDAQKEYLNKMKFSLNYKLIFPLMFNSYLLNLLNMKLYFFLNHNLFGDGHIDSGTANSTANSSNGSRGESSTYSFLKTSYLKRGGEEQNSSYGMGFLLSNINIFLKFKLSPRKILPSLILQLNQDQAKFKYLL</sequence>
<feature type="domain" description="CPW-WPC" evidence="3">
    <location>
        <begin position="823"/>
        <end position="887"/>
    </location>
</feature>
<feature type="compositionally biased region" description="Basic residues" evidence="1">
    <location>
        <begin position="44"/>
        <end position="56"/>
    </location>
</feature>
<feature type="domain" description="CPW-WPC" evidence="3">
    <location>
        <begin position="261"/>
        <end position="319"/>
    </location>
</feature>
<feature type="region of interest" description="Disordered" evidence="1">
    <location>
        <begin position="1510"/>
        <end position="1596"/>
    </location>
</feature>
<evidence type="ECO:0000256" key="2">
    <source>
        <dbReference type="SAM" id="Phobius"/>
    </source>
</evidence>
<dbReference type="InterPro" id="IPR006387">
    <property type="entry name" value="CPW_WPC_dom"/>
</dbReference>
<dbReference type="NCBIfam" id="TIGR01492">
    <property type="entry name" value="CPW_WPC"/>
    <property type="match status" value="8"/>
</dbReference>
<feature type="transmembrane region" description="Helical" evidence="2">
    <location>
        <begin position="1232"/>
        <end position="1250"/>
    </location>
</feature>
<dbReference type="Pfam" id="PF09717">
    <property type="entry name" value="CPW_WPC"/>
    <property type="match status" value="9"/>
</dbReference>
<dbReference type="SMART" id="SM01099">
    <property type="entry name" value="CPW_WPC"/>
    <property type="match status" value="10"/>
</dbReference>
<evidence type="ECO:0000256" key="1">
    <source>
        <dbReference type="SAM" id="MobiDB-lite"/>
    </source>
</evidence>